<dbReference type="FunFam" id="3.90.550.10:FF:000177">
    <property type="entry name" value="MNN5p Alpha-1,2-mannosyltransferase"/>
    <property type="match status" value="1"/>
</dbReference>
<evidence type="ECO:0000313" key="9">
    <source>
        <dbReference type="Proteomes" id="UP000000598"/>
    </source>
</evidence>
<dbReference type="AlphaFoldDB" id="Q6CT03"/>
<evidence type="ECO:0000256" key="6">
    <source>
        <dbReference type="ARBA" id="ARBA00023180"/>
    </source>
</evidence>
<gene>
    <name evidence="8" type="ORF">KLLA0_C16467g</name>
</gene>
<dbReference type="Proteomes" id="UP000000598">
    <property type="component" value="Chromosome C"/>
</dbReference>
<name>Q6CT03_KLULA</name>
<dbReference type="PANTHER" id="PTHR31646">
    <property type="entry name" value="ALPHA-1,2-MANNOSYLTRANSFERASE MNN2"/>
    <property type="match status" value="1"/>
</dbReference>
<dbReference type="KEGG" id="kla:KLLA0_C16467g"/>
<dbReference type="GeneID" id="2892150"/>
<feature type="transmembrane region" description="Helical" evidence="7">
    <location>
        <begin position="12"/>
        <end position="30"/>
    </location>
</feature>
<dbReference type="STRING" id="284590.Q6CT03"/>
<dbReference type="PaxDb" id="284590-Q6CT03"/>
<comment type="pathway">
    <text evidence="2">Protein modification; protein glycosylation.</text>
</comment>
<dbReference type="GO" id="GO:0046354">
    <property type="term" value="P:mannan biosynthetic process"/>
    <property type="evidence" value="ECO:0007669"/>
    <property type="project" value="TreeGrafter"/>
</dbReference>
<evidence type="ECO:0000256" key="7">
    <source>
        <dbReference type="SAM" id="Phobius"/>
    </source>
</evidence>
<keyword evidence="7" id="KW-0472">Membrane</keyword>
<dbReference type="InParanoid" id="Q6CT03"/>
<keyword evidence="6" id="KW-0325">Glycoprotein</keyword>
<dbReference type="CAZy" id="GT71">
    <property type="family name" value="Glycosyltransferase Family 71"/>
</dbReference>
<dbReference type="FunCoup" id="Q6CT03">
    <property type="interactions" value="63"/>
</dbReference>
<dbReference type="eggNOG" id="ENOG502QTWU">
    <property type="taxonomic scope" value="Eukaryota"/>
</dbReference>
<dbReference type="InterPro" id="IPR022751">
    <property type="entry name" value="Alpha_mannosyltransferase"/>
</dbReference>
<sequence>MGIYRPRAAIRRLFLVVLIVVVLNVTVFFHEPTKNYIVDTYHGALDTSRPDSQSSLPSAPKLDRTDASDEFFKTLFAQLEGAAPMKREFGWGDIKAKECDMGDVGFDSNGRDERLSYDNLAKCLQLPESNYNSLKNGHEKFVKYLSTVDTSASQLEQIYATKRGIVTVGGRRYSLLSYLMINMVRRSGSKLPIEVVIPPDDEPETEFCESILQFNARCIYFKDRLPTSLLANLSVKSYQVKGIALLLSSFQEFVLIDSDNMPLKNIDEVFDYNVFRDHGMVIWPDIWRRMTSPQFYQLAEVPIDFTKRVRNAGDELSPVSRYDKLENTVSENKAKVPMHDFLGTLPDPTTESGQMIVNKKTHLKMLLLALYYNQYGPEYYYQLFSQGTSGQGDKETFAMAAHILKEPFYQVKKTFGFAAYMDPREGKSEFQGAGLLQHDPEQDYRYWNILKTEIEGQQEKYGTFDEDYHIKKTFYDKMLGKVGDQPREHLFLHASYHKYDPWNLYNEKNLMHSDGKQFRAYPCSSTAFKGFDVELFLWEIVNKIVCSENPVKMAYIDKLKEDTDKFKAVCQFTKDRVNHLNETHDEYVSYMGATSNEKHCVDIKRGH</sequence>
<dbReference type="SUPFAM" id="SSF53448">
    <property type="entry name" value="Nucleotide-diphospho-sugar transferases"/>
    <property type="match status" value="1"/>
</dbReference>
<comment type="subcellular location">
    <subcellularLocation>
        <location evidence="1">Golgi apparatus</location>
    </subcellularLocation>
</comment>
<keyword evidence="7" id="KW-1133">Transmembrane helix</keyword>
<accession>Q6CT03</accession>
<dbReference type="InterPro" id="IPR029044">
    <property type="entry name" value="Nucleotide-diphossugar_trans"/>
</dbReference>
<dbReference type="Pfam" id="PF11051">
    <property type="entry name" value="Mannosyl_trans3"/>
    <property type="match status" value="1"/>
</dbReference>
<evidence type="ECO:0000256" key="4">
    <source>
        <dbReference type="ARBA" id="ARBA00022679"/>
    </source>
</evidence>
<dbReference type="PANTHER" id="PTHR31646:SF6">
    <property type="entry name" value="ALPHA-1,2-MANNOSYLTRANSFERASE MNN5"/>
    <property type="match status" value="1"/>
</dbReference>
<reference evidence="8 9" key="1">
    <citation type="journal article" date="2004" name="Nature">
        <title>Genome evolution in yeasts.</title>
        <authorList>
            <consortium name="Genolevures"/>
            <person name="Dujon B."/>
            <person name="Sherman D."/>
            <person name="Fischer G."/>
            <person name="Durrens P."/>
            <person name="Casaregola S."/>
            <person name="Lafontaine I."/>
            <person name="de Montigny J."/>
            <person name="Marck C."/>
            <person name="Neuveglise C."/>
            <person name="Talla E."/>
            <person name="Goffard N."/>
            <person name="Frangeul L."/>
            <person name="Aigle M."/>
            <person name="Anthouard V."/>
            <person name="Babour A."/>
            <person name="Barbe V."/>
            <person name="Barnay S."/>
            <person name="Blanchin S."/>
            <person name="Beckerich J.M."/>
            <person name="Beyne E."/>
            <person name="Bleykasten C."/>
            <person name="Boisrame A."/>
            <person name="Boyer J."/>
            <person name="Cattolico L."/>
            <person name="Confanioleri F."/>
            <person name="de Daruvar A."/>
            <person name="Despons L."/>
            <person name="Fabre E."/>
            <person name="Fairhead C."/>
            <person name="Ferry-Dumazet H."/>
            <person name="Groppi A."/>
            <person name="Hantraye F."/>
            <person name="Hennequin C."/>
            <person name="Jauniaux N."/>
            <person name="Joyet P."/>
            <person name="Kachouri R."/>
            <person name="Kerrest A."/>
            <person name="Koszul R."/>
            <person name="Lemaire M."/>
            <person name="Lesur I."/>
            <person name="Ma L."/>
            <person name="Muller H."/>
            <person name="Nicaud J.M."/>
            <person name="Nikolski M."/>
            <person name="Oztas S."/>
            <person name="Ozier-Kalogeropoulos O."/>
            <person name="Pellenz S."/>
            <person name="Potier S."/>
            <person name="Richard G.F."/>
            <person name="Straub M.L."/>
            <person name="Suleau A."/>
            <person name="Swennene D."/>
            <person name="Tekaia F."/>
            <person name="Wesolowski-Louvel M."/>
            <person name="Westhof E."/>
            <person name="Wirth B."/>
            <person name="Zeniou-Meyer M."/>
            <person name="Zivanovic I."/>
            <person name="Bolotin-Fukuhara M."/>
            <person name="Thierry A."/>
            <person name="Bouchier C."/>
            <person name="Caudron B."/>
            <person name="Scarpelli C."/>
            <person name="Gaillardin C."/>
            <person name="Weissenbach J."/>
            <person name="Wincker P."/>
            <person name="Souciet J.L."/>
        </authorList>
    </citation>
    <scope>NUCLEOTIDE SEQUENCE [LARGE SCALE GENOMIC DNA]</scope>
    <source>
        <strain evidence="9">ATCC 8585 / CBS 2359 / DSM 70799 / NBRC 1267 / NRRL Y-1140 / WM37</strain>
    </source>
</reference>
<protein>
    <submittedName>
        <fullName evidence="8">KLLA0C16467p</fullName>
    </submittedName>
</protein>
<organism evidence="8 9">
    <name type="scientific">Kluyveromyces lactis (strain ATCC 8585 / CBS 2359 / DSM 70799 / NBRC 1267 / NRRL Y-1140 / WM37)</name>
    <name type="common">Yeast</name>
    <name type="synonym">Candida sphaerica</name>
    <dbReference type="NCBI Taxonomy" id="284590"/>
    <lineage>
        <taxon>Eukaryota</taxon>
        <taxon>Fungi</taxon>
        <taxon>Dikarya</taxon>
        <taxon>Ascomycota</taxon>
        <taxon>Saccharomycotina</taxon>
        <taxon>Saccharomycetes</taxon>
        <taxon>Saccharomycetales</taxon>
        <taxon>Saccharomycetaceae</taxon>
        <taxon>Kluyveromyces</taxon>
    </lineage>
</organism>
<dbReference type="OMA" id="INRRTHA"/>
<keyword evidence="9" id="KW-1185">Reference proteome</keyword>
<keyword evidence="4" id="KW-0808">Transferase</keyword>
<dbReference type="EMBL" id="CR382123">
    <property type="protein sequence ID" value="CAH01787.1"/>
    <property type="molecule type" value="Genomic_DNA"/>
</dbReference>
<evidence type="ECO:0000256" key="5">
    <source>
        <dbReference type="ARBA" id="ARBA00023034"/>
    </source>
</evidence>
<comment type="similarity">
    <text evidence="3">Belongs to the MNN1/MNT family.</text>
</comment>
<dbReference type="GO" id="GO:0000026">
    <property type="term" value="F:alpha-1,2-mannosyltransferase activity"/>
    <property type="evidence" value="ECO:0007669"/>
    <property type="project" value="UniProtKB-ARBA"/>
</dbReference>
<proteinExistence type="inferred from homology"/>
<evidence type="ECO:0000256" key="2">
    <source>
        <dbReference type="ARBA" id="ARBA00004922"/>
    </source>
</evidence>
<keyword evidence="5" id="KW-0333">Golgi apparatus</keyword>
<evidence type="ECO:0000256" key="1">
    <source>
        <dbReference type="ARBA" id="ARBA00004555"/>
    </source>
</evidence>
<dbReference type="HOGENOM" id="CLU_013298_1_1_1"/>
<evidence type="ECO:0000256" key="3">
    <source>
        <dbReference type="ARBA" id="ARBA00009105"/>
    </source>
</evidence>
<evidence type="ECO:0000313" key="8">
    <source>
        <dbReference type="EMBL" id="CAH01787.1"/>
    </source>
</evidence>
<dbReference type="GO" id="GO:0005794">
    <property type="term" value="C:Golgi apparatus"/>
    <property type="evidence" value="ECO:0007669"/>
    <property type="project" value="UniProtKB-SubCell"/>
</dbReference>
<dbReference type="RefSeq" id="XP_452936.1">
    <property type="nucleotide sequence ID" value="XM_452936.1"/>
</dbReference>
<keyword evidence="7" id="KW-0812">Transmembrane</keyword>